<organism evidence="1 2">
    <name type="scientific">Gigaspora margarita</name>
    <dbReference type="NCBI Taxonomy" id="4874"/>
    <lineage>
        <taxon>Eukaryota</taxon>
        <taxon>Fungi</taxon>
        <taxon>Fungi incertae sedis</taxon>
        <taxon>Mucoromycota</taxon>
        <taxon>Glomeromycotina</taxon>
        <taxon>Glomeromycetes</taxon>
        <taxon>Diversisporales</taxon>
        <taxon>Gigasporaceae</taxon>
        <taxon>Gigaspora</taxon>
    </lineage>
</organism>
<dbReference type="Proteomes" id="UP000789901">
    <property type="component" value="Unassembled WGS sequence"/>
</dbReference>
<gene>
    <name evidence="1" type="ORF">GMARGA_LOCUS31373</name>
</gene>
<protein>
    <submittedName>
        <fullName evidence="1">42326_t:CDS:1</fullName>
    </submittedName>
</protein>
<evidence type="ECO:0000313" key="2">
    <source>
        <dbReference type="Proteomes" id="UP000789901"/>
    </source>
</evidence>
<comment type="caution">
    <text evidence="1">The sequence shown here is derived from an EMBL/GenBank/DDBJ whole genome shotgun (WGS) entry which is preliminary data.</text>
</comment>
<dbReference type="EMBL" id="CAJVQB010046660">
    <property type="protein sequence ID" value="CAG8833078.1"/>
    <property type="molecule type" value="Genomic_DNA"/>
</dbReference>
<evidence type="ECO:0000313" key="1">
    <source>
        <dbReference type="EMBL" id="CAG8833078.1"/>
    </source>
</evidence>
<reference evidence="1 2" key="1">
    <citation type="submission" date="2021-06" db="EMBL/GenBank/DDBJ databases">
        <authorList>
            <person name="Kallberg Y."/>
            <person name="Tangrot J."/>
            <person name="Rosling A."/>
        </authorList>
    </citation>
    <scope>NUCLEOTIDE SEQUENCE [LARGE SCALE GENOMIC DNA]</scope>
    <source>
        <strain evidence="1 2">120-4 pot B 10/14</strain>
    </source>
</reference>
<keyword evidence="2" id="KW-1185">Reference proteome</keyword>
<feature type="non-terminal residue" evidence="1">
    <location>
        <position position="45"/>
    </location>
</feature>
<accession>A0ABN7WI99</accession>
<proteinExistence type="predicted"/>
<sequence length="45" mass="5222">MNWCYENFVVYQFMSRARDICDQLVGLCEHAKVNLKSNPNPGDSK</sequence>
<name>A0ABN7WI99_GIGMA</name>